<evidence type="ECO:0000256" key="1">
    <source>
        <dbReference type="SAM" id="Phobius"/>
    </source>
</evidence>
<dbReference type="RefSeq" id="WP_376870391.1">
    <property type="nucleotide sequence ID" value="NZ_JBHUHP010000001.1"/>
</dbReference>
<sequence length="214" mass="21879">MDTFIRWSGRGLVMAGVLTLSVLWHPDIFETGFAAASREPLWGPGHAAGLLVVVLTLLGLAGWAARLGRRMGRLGAVGVVLAVVGLVLTAGLAALEAFAFPVLAREAPELLELDGPLLGSATIRVLGGLALLWLIGLACVGLATERSGALPRGAGWLLALGAVSFAAFEGPFVPVLGPLSVVVFAAGQAWFGLALSFALPSEHPTAGAPQHQPA</sequence>
<protein>
    <recommendedName>
        <fullName evidence="4">DUF4386 family protein</fullName>
    </recommendedName>
</protein>
<dbReference type="Proteomes" id="UP001597402">
    <property type="component" value="Unassembled WGS sequence"/>
</dbReference>
<proteinExistence type="predicted"/>
<keyword evidence="1" id="KW-1133">Transmembrane helix</keyword>
<evidence type="ECO:0008006" key="4">
    <source>
        <dbReference type="Google" id="ProtNLM"/>
    </source>
</evidence>
<feature type="transmembrane region" description="Helical" evidence="1">
    <location>
        <begin position="45"/>
        <end position="65"/>
    </location>
</feature>
<keyword evidence="1" id="KW-0472">Membrane</keyword>
<accession>A0ABW4X3Q9</accession>
<keyword evidence="3" id="KW-1185">Reference proteome</keyword>
<feature type="transmembrane region" description="Helical" evidence="1">
    <location>
        <begin position="7"/>
        <end position="25"/>
    </location>
</feature>
<comment type="caution">
    <text evidence="2">The sequence shown here is derived from an EMBL/GenBank/DDBJ whole genome shotgun (WGS) entry which is preliminary data.</text>
</comment>
<feature type="transmembrane region" description="Helical" evidence="1">
    <location>
        <begin position="123"/>
        <end position="143"/>
    </location>
</feature>
<gene>
    <name evidence="2" type="ORF">ACFSHS_00385</name>
</gene>
<keyword evidence="1" id="KW-0812">Transmembrane</keyword>
<organism evidence="2 3">
    <name type="scientific">Blastococcus deserti</name>
    <dbReference type="NCBI Taxonomy" id="2259033"/>
    <lineage>
        <taxon>Bacteria</taxon>
        <taxon>Bacillati</taxon>
        <taxon>Actinomycetota</taxon>
        <taxon>Actinomycetes</taxon>
        <taxon>Geodermatophilales</taxon>
        <taxon>Geodermatophilaceae</taxon>
        <taxon>Blastococcus</taxon>
    </lineage>
</organism>
<dbReference type="EMBL" id="JBHUHP010000001">
    <property type="protein sequence ID" value="MFD2090022.1"/>
    <property type="molecule type" value="Genomic_DNA"/>
</dbReference>
<reference evidence="3" key="1">
    <citation type="journal article" date="2019" name="Int. J. Syst. Evol. Microbiol.">
        <title>The Global Catalogue of Microorganisms (GCM) 10K type strain sequencing project: providing services to taxonomists for standard genome sequencing and annotation.</title>
        <authorList>
            <consortium name="The Broad Institute Genomics Platform"/>
            <consortium name="The Broad Institute Genome Sequencing Center for Infectious Disease"/>
            <person name="Wu L."/>
            <person name="Ma J."/>
        </authorList>
    </citation>
    <scope>NUCLEOTIDE SEQUENCE [LARGE SCALE GENOMIC DNA]</scope>
    <source>
        <strain evidence="3">JCM 3338</strain>
    </source>
</reference>
<name>A0ABW4X3Q9_9ACTN</name>
<feature type="transmembrane region" description="Helical" evidence="1">
    <location>
        <begin position="77"/>
        <end position="103"/>
    </location>
</feature>
<feature type="transmembrane region" description="Helical" evidence="1">
    <location>
        <begin position="155"/>
        <end position="173"/>
    </location>
</feature>
<evidence type="ECO:0000313" key="3">
    <source>
        <dbReference type="Proteomes" id="UP001597402"/>
    </source>
</evidence>
<evidence type="ECO:0000313" key="2">
    <source>
        <dbReference type="EMBL" id="MFD2090022.1"/>
    </source>
</evidence>